<dbReference type="EMBL" id="JATN01000321">
    <property type="protein sequence ID" value="EUC58407.1"/>
    <property type="molecule type" value="Genomic_DNA"/>
</dbReference>
<accession>A0A0A1UHS9</accession>
<dbReference type="AlphaFoldDB" id="A0A0A1UHS9"/>
<sequence length="141" mass="15863">MPIDEGQYYIQSFDNDQKFVGTGPLPPVHPLPPAPLRTITDSLKDVFELKPLGGDNYILTHKIHHIDIGYDQNHNVSLLPLGDSTVVWAINRGNGEGRFRIKLTDSDKYWTATDDDSYAPIELHGSNGSSAQEWKFEISRQ</sequence>
<dbReference type="OrthoDB" id="3217327at2759"/>
<dbReference type="SUPFAM" id="SSF50370">
    <property type="entry name" value="Ricin B-like lectins"/>
    <property type="match status" value="1"/>
</dbReference>
<dbReference type="Gene3D" id="2.80.10.50">
    <property type="match status" value="1"/>
</dbReference>
<organism evidence="1 2">
    <name type="scientific">Rhizoctonia solani AG-3 Rhs1AP</name>
    <dbReference type="NCBI Taxonomy" id="1086054"/>
    <lineage>
        <taxon>Eukaryota</taxon>
        <taxon>Fungi</taxon>
        <taxon>Dikarya</taxon>
        <taxon>Basidiomycota</taxon>
        <taxon>Agaricomycotina</taxon>
        <taxon>Agaricomycetes</taxon>
        <taxon>Cantharellales</taxon>
        <taxon>Ceratobasidiaceae</taxon>
        <taxon>Rhizoctonia</taxon>
    </lineage>
</organism>
<gene>
    <name evidence="1" type="ORF">RSOL_250710</name>
</gene>
<evidence type="ECO:0008006" key="3">
    <source>
        <dbReference type="Google" id="ProtNLM"/>
    </source>
</evidence>
<protein>
    <recommendedName>
        <fullName evidence="3">Ricin B lectin domain-containing protein</fullName>
    </recommendedName>
</protein>
<evidence type="ECO:0000313" key="1">
    <source>
        <dbReference type="EMBL" id="EUC58407.1"/>
    </source>
</evidence>
<name>A0A0A1UHS9_9AGAM</name>
<dbReference type="InterPro" id="IPR035992">
    <property type="entry name" value="Ricin_B-like_lectins"/>
</dbReference>
<evidence type="ECO:0000313" key="2">
    <source>
        <dbReference type="Proteomes" id="UP000030108"/>
    </source>
</evidence>
<proteinExistence type="predicted"/>
<reference evidence="2" key="1">
    <citation type="journal article" date="2014" name="Genome Announc.">
        <title>Draft genome sequence of the plant-pathogenic soil fungus Rhizoctonia solani anastomosis group 3 strain Rhs1AP.</title>
        <authorList>
            <person name="Cubeta M.A."/>
            <person name="Thomas E."/>
            <person name="Dean R.A."/>
            <person name="Jabaji S."/>
            <person name="Neate S.M."/>
            <person name="Tavantzis S."/>
            <person name="Toda T."/>
            <person name="Vilgalys R."/>
            <person name="Bharathan N."/>
            <person name="Fedorova-Abrams N."/>
            <person name="Pakala S.B."/>
            <person name="Pakala S.M."/>
            <person name="Zafar N."/>
            <person name="Joardar V."/>
            <person name="Losada L."/>
            <person name="Nierman W.C."/>
        </authorList>
    </citation>
    <scope>NUCLEOTIDE SEQUENCE [LARGE SCALE GENOMIC DNA]</scope>
    <source>
        <strain evidence="2">AG-3</strain>
    </source>
</reference>
<dbReference type="Proteomes" id="UP000030108">
    <property type="component" value="Unassembled WGS sequence"/>
</dbReference>
<comment type="caution">
    <text evidence="1">The sequence shown here is derived from an EMBL/GenBank/DDBJ whole genome shotgun (WGS) entry which is preliminary data.</text>
</comment>
<feature type="non-terminal residue" evidence="1">
    <location>
        <position position="141"/>
    </location>
</feature>